<dbReference type="AlphaFoldDB" id="A0A7M3MG89"/>
<gene>
    <name evidence="2" type="ORF">DPQ33_07305</name>
</gene>
<feature type="chain" id="PRO_5029657113" evidence="1">
    <location>
        <begin position="42"/>
        <end position="198"/>
    </location>
</feature>
<evidence type="ECO:0000256" key="1">
    <source>
        <dbReference type="SAM" id="SignalP"/>
    </source>
</evidence>
<dbReference type="InterPro" id="IPR025293">
    <property type="entry name" value="YfiR/HmsC-like"/>
</dbReference>
<organism evidence="2 3">
    <name type="scientific">Oceanidesulfovibrio indonesiensis</name>
    <dbReference type="NCBI Taxonomy" id="54767"/>
    <lineage>
        <taxon>Bacteria</taxon>
        <taxon>Pseudomonadati</taxon>
        <taxon>Thermodesulfobacteriota</taxon>
        <taxon>Desulfovibrionia</taxon>
        <taxon>Desulfovibrionales</taxon>
        <taxon>Desulfovibrionaceae</taxon>
        <taxon>Oceanidesulfovibrio</taxon>
    </lineage>
</organism>
<dbReference type="EMBL" id="QMIE01000005">
    <property type="protein sequence ID" value="TVM17909.1"/>
    <property type="molecule type" value="Genomic_DNA"/>
</dbReference>
<accession>A0A7M3MG89</accession>
<keyword evidence="3" id="KW-1185">Reference proteome</keyword>
<evidence type="ECO:0000313" key="3">
    <source>
        <dbReference type="Proteomes" id="UP000448292"/>
    </source>
</evidence>
<sequence length="198" mass="21631">MMQQAVMTGMRKFLPTRRIACAVAAVVLLACLAMHPLTSSAGDVRQPTEHEVKVALLYKFANFVDWSEDAMQGAETFRLCMLGESPFGDALELLEGKRIKNRPLELLFASSPEHARGCHIIFVNQKWNSRLGEVLEVLGSQGVLFVGDGSGFARRGGVLEFALEGGRVGFVINPEAARREGLVVSSKLMRLARIVGTD</sequence>
<comment type="caution">
    <text evidence="2">The sequence shown here is derived from an EMBL/GenBank/DDBJ whole genome shotgun (WGS) entry which is preliminary data.</text>
</comment>
<protein>
    <submittedName>
        <fullName evidence="2">YfiR family protein</fullName>
    </submittedName>
</protein>
<feature type="signal peptide" evidence="1">
    <location>
        <begin position="1"/>
        <end position="41"/>
    </location>
</feature>
<dbReference type="Pfam" id="PF13689">
    <property type="entry name" value="DUF4154"/>
    <property type="match status" value="1"/>
</dbReference>
<reference evidence="2 3" key="1">
    <citation type="submission" date="2018-06" db="EMBL/GenBank/DDBJ databases">
        <title>Complete genome of Desulfovibrio indonesiensis P37SLT.</title>
        <authorList>
            <person name="Crispim J.S."/>
            <person name="Vidigal P.M.P."/>
            <person name="Silva L.C.F."/>
            <person name="Laguardia C.N."/>
            <person name="Araujo L.C."/>
            <person name="Dias R.S."/>
            <person name="Sousa M.P."/>
            <person name="Paula S.O."/>
            <person name="Silva C."/>
        </authorList>
    </citation>
    <scope>NUCLEOTIDE SEQUENCE [LARGE SCALE GENOMIC DNA]</scope>
    <source>
        <strain evidence="2 3">P37SLT</strain>
    </source>
</reference>
<dbReference type="OrthoDB" id="9803365at2"/>
<keyword evidence="1" id="KW-0732">Signal</keyword>
<proteinExistence type="predicted"/>
<name>A0A7M3MG89_9BACT</name>
<evidence type="ECO:0000313" key="2">
    <source>
        <dbReference type="EMBL" id="TVM17909.1"/>
    </source>
</evidence>
<dbReference type="Proteomes" id="UP000448292">
    <property type="component" value="Unassembled WGS sequence"/>
</dbReference>